<gene>
    <name evidence="1" type="ORF">Pint_08654</name>
</gene>
<keyword evidence="2" id="KW-1185">Reference proteome</keyword>
<proteinExistence type="predicted"/>
<dbReference type="EMBL" id="CM047745">
    <property type="protein sequence ID" value="KAJ0025677.1"/>
    <property type="molecule type" value="Genomic_DNA"/>
</dbReference>
<accession>A0ACC0XWP5</accession>
<evidence type="ECO:0000313" key="1">
    <source>
        <dbReference type="EMBL" id="KAJ0025677.1"/>
    </source>
</evidence>
<name>A0ACC0XWP5_9ROSI</name>
<organism evidence="1 2">
    <name type="scientific">Pistacia integerrima</name>
    <dbReference type="NCBI Taxonomy" id="434235"/>
    <lineage>
        <taxon>Eukaryota</taxon>
        <taxon>Viridiplantae</taxon>
        <taxon>Streptophyta</taxon>
        <taxon>Embryophyta</taxon>
        <taxon>Tracheophyta</taxon>
        <taxon>Spermatophyta</taxon>
        <taxon>Magnoliopsida</taxon>
        <taxon>eudicotyledons</taxon>
        <taxon>Gunneridae</taxon>
        <taxon>Pentapetalae</taxon>
        <taxon>rosids</taxon>
        <taxon>malvids</taxon>
        <taxon>Sapindales</taxon>
        <taxon>Anacardiaceae</taxon>
        <taxon>Pistacia</taxon>
    </lineage>
</organism>
<sequence length="1961" mass="216290">MTSAEQPLKKRKLYNLPPEPPQTVAEAESCVVPPQTPPPLSQDEIQARRRNKDEIRSVYECYKRLKACIAQHDARHVPELEQAYLSLISASRGCASVQRIVADLVPRYASYCPTALEAAAKVVINMHNWSLAVINRGDDSDGVAFQTAKACIFGLVDICSTASSEAPTSSVIRGICSAVFHNVLAFFLSSFDGKYIFHNVDKEILKMQNSNVIFLELKKKFSEADKSSLIKLSKFRVLCLLRIFFSSPKNLLAACFELFKPAESEGVHGGKYFLSQLTSRFDDDAVVFPLDIKGDGPKSPERNAEAKEACNDELVSGGSQVSIDASPVPKSCLLGLVLGQSPSLRSWMFSRYKKLCNSTSSIAVSEITSALEVIFEAFPEVAKVEASEVDSDEDDSDASKCVNRKYFVPRISNTHETSRELSGKDGNARVHDGSCDDSFTDRFSGQYPKPRSSVGPLETDLHSNAGSSHDSGGTRSMDFETSDHGDYSCGRSSIPKDLSNHQMLSPVARTPLDFRSNSFEGRNHFPALRSLDGGTSNALVSPNHHSTVPYASTTSQIVWYFDGDPAAMDIFSASKQLWLGSFGPDVSEGHIRFHLERFGPLDHFFFFPIKGFALVEYRNIIDAIRARDYIHGNFPWRIKFMDIGLGTRGTINGVAVGSSSHVYVGNITSQWARDEILHESSKVVYKGPYMVTDLSCEGTLLMEFETPEEAATAMAHLRQLRKGRSNYMPPLNAGPANLAISHMDVARSVSAAPVHADIRSSHMGNMSTSAFGSPHTAPFHGASQPGKHHASPYTVRPEGSSMELVSPRVISENHGTGVQGGHSFQSNWPVSTRAEIPEVGVRKIDGHDNNIMLNPSQGGNMPCLPIATQGPIPPPQQIQPSPFLRPVYPPPNSSWDARGSNHHFPLNPISSSVVPNTFHGNAVAAPFIPPSVTPLAQIQGASMQSYDQMFSHPVVPPPLSSLPPPQPEEPPPLPPSPPPSSPPPPPPPPATESTEKESSGQLVQFQWQGTLCKSGVHYCTIYARREDSNICKYSNDISEPAEWPAKLDMTKRTDFRHVTSTFTSTPPHKREVCRLIPSSSGDHKGFQDFISYLKQRECAGVIKIPAVKSIWARLLFILPYSHEVCSMLSVAPDSSDCLIALVLPKETNFEWDEAVAAGLSADEGGLDPVESQRVVDLLNRELSRSLKLNPRNFWREVASDASLHDFLDSFLKFRSRWYDFPYRGVKGIVAGVIVGEFELSRRVFMLFYRISSNKDPGAHAADSLSSKDHAVLLQEKKLLDLPKLLDICAIYGHENEDLARLLVSNALKAQPGIHDNFIGVLSHFLGIVHTMHQRCSSSLEALFSSGRHEERELSRFRADLLEVMDFINDAIVSMDAFVTAYNPAALIFSSPVEMSFGNEELLSTLARLHDSLLPSFQRGFRIIFTAGEDEMIANIAISLKMLSMRIVKFGWKLLDVCYLSSEVFEDGLSIPAVTKMFPAKVEDPFIRADIVVQTLREISGVSLQVQDQNRETFLKKVERNYNLLRRLENLQNTGWIFMEDEQLQYLSGIMCSSKDLAKKQALVPPSVMSNNMHMDEDALIKESKISQVKDLFPDYGKGFLAACLEVYNHNPEEVIQRILENTLHEDLQLLDTSLETMPVPKSTSTVSTNDKGKGKLVEPTMPNSATPVALVREQQTERPSFSSSSTVGRYIRKSKAHLPDDVTLDTRDENDNARTSALISQYEYEDEYDDSFDDLGLSVVESGFEEHEILGDRISSSSGNSWGTQTGNSAQAAPSSKWGSKKKPQYYVKDGKNYSYKVAGSVAVANANEASLVTQSQKELIYGLGRGGNLPLGAVKKLMEHEEEDKQSDVLEVEGRENMRNSWGRGRRGGRSRDANEEQDNKSDGTDMGGRANVGNHRGRGRRGGGSRDANEEQDNNSDGTDMGGRGHVGNHRGGGRRGGGRNHYRKDRAMNKHFTGLSGL</sequence>
<reference evidence="2" key="1">
    <citation type="journal article" date="2023" name="G3 (Bethesda)">
        <title>Genome assembly and association tests identify interacting loci associated with vigor, precocity, and sex in interspecific pistachio rootstocks.</title>
        <authorList>
            <person name="Palmer W."/>
            <person name="Jacygrad E."/>
            <person name="Sagayaradj S."/>
            <person name="Cavanaugh K."/>
            <person name="Han R."/>
            <person name="Bertier L."/>
            <person name="Beede B."/>
            <person name="Kafkas S."/>
            <person name="Golino D."/>
            <person name="Preece J."/>
            <person name="Michelmore R."/>
        </authorList>
    </citation>
    <scope>NUCLEOTIDE SEQUENCE [LARGE SCALE GENOMIC DNA]</scope>
</reference>
<protein>
    <submittedName>
        <fullName evidence="1">Uncharacterized protein</fullName>
    </submittedName>
</protein>
<evidence type="ECO:0000313" key="2">
    <source>
        <dbReference type="Proteomes" id="UP001163603"/>
    </source>
</evidence>
<dbReference type="Proteomes" id="UP001163603">
    <property type="component" value="Chromosome 10"/>
</dbReference>
<comment type="caution">
    <text evidence="1">The sequence shown here is derived from an EMBL/GenBank/DDBJ whole genome shotgun (WGS) entry which is preliminary data.</text>
</comment>